<keyword evidence="1 2" id="KW-0663">Pyridoxal phosphate</keyword>
<sequence>MFSIAENIHAVCERIRIFEQHYERPANSVSLLAVSKRQSPEKIRQACIAGQTHFGESYLQEALEKIELLSDLDPVWHFIGPIQSNKTAQIARHFHWVHSVDRLRIAQRLNDQRPDHLPRLNVCVQVNIDNEESKSGVGIGQLEALCMSIEQMPRLRLRGLMTIPMASEKLQQQRHSFQSLAQLFKRLSQFEAQFDTLSMGMSGDFEAAIAEGSTMVRVGTALFGVRPSSA</sequence>
<dbReference type="Pfam" id="PF01168">
    <property type="entry name" value="Ala_racemase_N"/>
    <property type="match status" value="1"/>
</dbReference>
<dbReference type="InterPro" id="IPR011078">
    <property type="entry name" value="PyrdxlP_homeostasis"/>
</dbReference>
<dbReference type="InterPro" id="IPR029066">
    <property type="entry name" value="PLP-binding_barrel"/>
</dbReference>
<evidence type="ECO:0000313" key="6">
    <source>
        <dbReference type="EMBL" id="PCH62206.1"/>
    </source>
</evidence>
<reference evidence="7" key="1">
    <citation type="submission" date="2017-08" db="EMBL/GenBank/DDBJ databases">
        <title>A dynamic microbial community with high functional redundancy inhabits the cold, oxic subseafloor aquifer.</title>
        <authorList>
            <person name="Tully B.J."/>
            <person name="Wheat C.G."/>
            <person name="Glazer B.T."/>
            <person name="Huber J.A."/>
        </authorList>
    </citation>
    <scope>NUCLEOTIDE SEQUENCE [LARGE SCALE GENOMIC DNA]</scope>
</reference>
<comment type="cofactor">
    <cofactor evidence="3">
        <name>pyridoxal 5'-phosphate</name>
        <dbReference type="ChEBI" id="CHEBI:597326"/>
    </cofactor>
</comment>
<dbReference type="NCBIfam" id="TIGR00044">
    <property type="entry name" value="YggS family pyridoxal phosphate-dependent enzyme"/>
    <property type="match status" value="1"/>
</dbReference>
<dbReference type="SUPFAM" id="SSF51419">
    <property type="entry name" value="PLP-binding barrel"/>
    <property type="match status" value="1"/>
</dbReference>
<evidence type="ECO:0000313" key="7">
    <source>
        <dbReference type="Proteomes" id="UP000218172"/>
    </source>
</evidence>
<dbReference type="PROSITE" id="PS01211">
    <property type="entry name" value="UPF0001"/>
    <property type="match status" value="1"/>
</dbReference>
<dbReference type="PANTHER" id="PTHR10146">
    <property type="entry name" value="PROLINE SYNTHETASE CO-TRANSCRIBED BACTERIAL HOMOLOG PROTEIN"/>
    <property type="match status" value="1"/>
</dbReference>
<dbReference type="Proteomes" id="UP000218172">
    <property type="component" value="Unassembled WGS sequence"/>
</dbReference>
<feature type="domain" description="Alanine racemase N-terminal" evidence="5">
    <location>
        <begin position="10"/>
        <end position="227"/>
    </location>
</feature>
<feature type="modified residue" description="N6-(pyridoxal phosphate)lysine" evidence="2 3">
    <location>
        <position position="36"/>
    </location>
</feature>
<gene>
    <name evidence="6" type="ORF">COC19_03185</name>
</gene>
<dbReference type="Gene3D" id="3.20.20.10">
    <property type="entry name" value="Alanine racemase"/>
    <property type="match status" value="1"/>
</dbReference>
<comment type="function">
    <text evidence="2">Pyridoxal 5'-phosphate (PLP)-binding protein, which is involved in PLP homeostasis.</text>
</comment>
<comment type="similarity">
    <text evidence="2 4">Belongs to the pyridoxal phosphate-binding protein YggS/PROSC family.</text>
</comment>
<accession>A0A2A4MRH8</accession>
<evidence type="ECO:0000256" key="1">
    <source>
        <dbReference type="ARBA" id="ARBA00022898"/>
    </source>
</evidence>
<organism evidence="6 7">
    <name type="scientific">SAR86 cluster bacterium</name>
    <dbReference type="NCBI Taxonomy" id="2030880"/>
    <lineage>
        <taxon>Bacteria</taxon>
        <taxon>Pseudomonadati</taxon>
        <taxon>Pseudomonadota</taxon>
        <taxon>Gammaproteobacteria</taxon>
        <taxon>SAR86 cluster</taxon>
    </lineage>
</organism>
<evidence type="ECO:0000256" key="3">
    <source>
        <dbReference type="PIRSR" id="PIRSR004848-1"/>
    </source>
</evidence>
<protein>
    <recommendedName>
        <fullName evidence="2">Pyridoxal phosphate homeostasis protein</fullName>
        <shortName evidence="2">PLP homeostasis protein</shortName>
    </recommendedName>
</protein>
<dbReference type="GO" id="GO:0030170">
    <property type="term" value="F:pyridoxal phosphate binding"/>
    <property type="evidence" value="ECO:0007669"/>
    <property type="project" value="UniProtKB-UniRule"/>
</dbReference>
<evidence type="ECO:0000256" key="4">
    <source>
        <dbReference type="RuleBase" id="RU004514"/>
    </source>
</evidence>
<dbReference type="PANTHER" id="PTHR10146:SF14">
    <property type="entry name" value="PYRIDOXAL PHOSPHATE HOMEOSTASIS PROTEIN"/>
    <property type="match status" value="1"/>
</dbReference>
<proteinExistence type="inferred from homology"/>
<dbReference type="PIRSF" id="PIRSF004848">
    <property type="entry name" value="YBL036c_PLPDEIII"/>
    <property type="match status" value="1"/>
</dbReference>
<dbReference type="AlphaFoldDB" id="A0A2A4MRH8"/>
<dbReference type="CDD" id="cd06824">
    <property type="entry name" value="PLPDE_III_Yggs_like"/>
    <property type="match status" value="1"/>
</dbReference>
<evidence type="ECO:0000259" key="5">
    <source>
        <dbReference type="Pfam" id="PF01168"/>
    </source>
</evidence>
<dbReference type="EMBL" id="NVQR01000043">
    <property type="protein sequence ID" value="PCH62206.1"/>
    <property type="molecule type" value="Genomic_DNA"/>
</dbReference>
<evidence type="ECO:0000256" key="2">
    <source>
        <dbReference type="HAMAP-Rule" id="MF_02087"/>
    </source>
</evidence>
<dbReference type="InterPro" id="IPR001608">
    <property type="entry name" value="Ala_racemase_N"/>
</dbReference>
<comment type="caution">
    <text evidence="6">The sequence shown here is derived from an EMBL/GenBank/DDBJ whole genome shotgun (WGS) entry which is preliminary data.</text>
</comment>
<dbReference type="FunFam" id="3.20.20.10:FF:000018">
    <property type="entry name" value="Pyridoxal phosphate homeostasis protein"/>
    <property type="match status" value="1"/>
</dbReference>
<name>A0A2A4MRH8_9GAMM</name>
<dbReference type="HAMAP" id="MF_02087">
    <property type="entry name" value="PLP_homeostasis"/>
    <property type="match status" value="1"/>
</dbReference>